<sequence length="449" mass="47313">MAMAVGQQQQCAPSTFTSSPPPRLRAIDTTLVPPSPTGSVLPESSLPLTFFDTLWLPFPPVERLFLYRLAPGADVPAILSNLKDALSRALSAFYPLAGRLVLTPSTSNRYELHYRPGDGVAFTVAEYDVGGGMGVDGIDGLGTDEPREVARIAPLVPALPAALGRRRARRATLLLPARRGLAIGVAVHHAAVDGSSSTHFLHTWAASSCTPPPPPPPVIDRSLLPDAFFQVMSTTGTIEVGQMPADQLLATFTLSKDDLQRVKDAVAAEAARCGVAPPRCTSLVAALGFVWSCYHRAKEATSSSSTPMASAGVDGCTCCLIFPVDHRSRMSPPLPDKYLGNCVGPAFAVAPKDALAGGGHRRSGARRRQDGQHGRVDGPRQGGCRLDGHAVRGLAEVSRLRAGPGVRLAGEGGHRRAGGMEVGVPLPPDVMDRFRMCFADAIAGLYAQS</sequence>
<evidence type="ECO:0000313" key="4">
    <source>
        <dbReference type="EMBL" id="RCV31072.1"/>
    </source>
</evidence>
<dbReference type="Gene3D" id="3.30.559.10">
    <property type="entry name" value="Chloramphenicol acetyltransferase-like domain"/>
    <property type="match status" value="2"/>
</dbReference>
<dbReference type="PANTHER" id="PTHR31625">
    <property type="match status" value="1"/>
</dbReference>
<dbReference type="OrthoDB" id="1862401at2759"/>
<accession>A0A368RLN4</accession>
<dbReference type="Pfam" id="PF02458">
    <property type="entry name" value="Transferase"/>
    <property type="match status" value="1"/>
</dbReference>
<evidence type="ECO:0000256" key="1">
    <source>
        <dbReference type="ARBA" id="ARBA00022679"/>
    </source>
</evidence>
<feature type="compositionally biased region" description="Basic and acidic residues" evidence="3">
    <location>
        <begin position="367"/>
        <end position="378"/>
    </location>
</feature>
<dbReference type="AlphaFoldDB" id="A0A368RLN4"/>
<feature type="compositionally biased region" description="Polar residues" evidence="3">
    <location>
        <begin position="1"/>
        <end position="18"/>
    </location>
</feature>
<dbReference type="STRING" id="4555.A0A368RLN4"/>
<keyword evidence="1" id="KW-0808">Transferase</keyword>
<proteinExistence type="predicted"/>
<evidence type="ECO:0000256" key="3">
    <source>
        <dbReference type="SAM" id="MobiDB-lite"/>
    </source>
</evidence>
<keyword evidence="2" id="KW-0012">Acyltransferase</keyword>
<dbReference type="EMBL" id="CM003533">
    <property type="protein sequence ID" value="RCV31072.1"/>
    <property type="molecule type" value="Genomic_DNA"/>
</dbReference>
<feature type="region of interest" description="Disordered" evidence="3">
    <location>
        <begin position="1"/>
        <end position="25"/>
    </location>
</feature>
<protein>
    <submittedName>
        <fullName evidence="4">Uncharacterized protein</fullName>
    </submittedName>
</protein>
<evidence type="ECO:0000256" key="2">
    <source>
        <dbReference type="ARBA" id="ARBA00023315"/>
    </source>
</evidence>
<dbReference type="InterPro" id="IPR051504">
    <property type="entry name" value="Plant_metabolite_acyltrans"/>
</dbReference>
<organism evidence="4">
    <name type="scientific">Setaria italica</name>
    <name type="common">Foxtail millet</name>
    <name type="synonym">Panicum italicum</name>
    <dbReference type="NCBI Taxonomy" id="4555"/>
    <lineage>
        <taxon>Eukaryota</taxon>
        <taxon>Viridiplantae</taxon>
        <taxon>Streptophyta</taxon>
        <taxon>Embryophyta</taxon>
        <taxon>Tracheophyta</taxon>
        <taxon>Spermatophyta</taxon>
        <taxon>Magnoliopsida</taxon>
        <taxon>Liliopsida</taxon>
        <taxon>Poales</taxon>
        <taxon>Poaceae</taxon>
        <taxon>PACMAD clade</taxon>
        <taxon>Panicoideae</taxon>
        <taxon>Panicodae</taxon>
        <taxon>Paniceae</taxon>
        <taxon>Cenchrinae</taxon>
        <taxon>Setaria</taxon>
    </lineage>
</organism>
<feature type="region of interest" description="Disordered" evidence="3">
    <location>
        <begin position="356"/>
        <end position="383"/>
    </location>
</feature>
<reference evidence="4" key="2">
    <citation type="submission" date="2015-07" db="EMBL/GenBank/DDBJ databases">
        <authorList>
            <person name="Noorani M."/>
        </authorList>
    </citation>
    <scope>NUCLEOTIDE SEQUENCE</scope>
    <source>
        <strain evidence="4">Yugu1</strain>
    </source>
</reference>
<dbReference type="InterPro" id="IPR023213">
    <property type="entry name" value="CAT-like_dom_sf"/>
</dbReference>
<gene>
    <name evidence="4" type="ORF">SETIT_6G147300v2</name>
</gene>
<reference evidence="4" key="1">
    <citation type="journal article" date="2012" name="Nat. Biotechnol.">
        <title>Reference genome sequence of the model plant Setaria.</title>
        <authorList>
            <person name="Bennetzen J.L."/>
            <person name="Schmutz J."/>
            <person name="Wang H."/>
            <person name="Percifield R."/>
            <person name="Hawkins J."/>
            <person name="Pontaroli A.C."/>
            <person name="Estep M."/>
            <person name="Feng L."/>
            <person name="Vaughn J.N."/>
            <person name="Grimwood J."/>
            <person name="Jenkins J."/>
            <person name="Barry K."/>
            <person name="Lindquist E."/>
            <person name="Hellsten U."/>
            <person name="Deshpande S."/>
            <person name="Wang X."/>
            <person name="Wu X."/>
            <person name="Mitros T."/>
            <person name="Triplett J."/>
            <person name="Yang X."/>
            <person name="Ye C.Y."/>
            <person name="Mauro-Herrera M."/>
            <person name="Wang L."/>
            <person name="Li P."/>
            <person name="Sharma M."/>
            <person name="Sharma R."/>
            <person name="Ronald P.C."/>
            <person name="Panaud O."/>
            <person name="Kellogg E.A."/>
            <person name="Brutnell T.P."/>
            <person name="Doust A.N."/>
            <person name="Tuskan G.A."/>
            <person name="Rokhsar D."/>
            <person name="Devos K.M."/>
        </authorList>
    </citation>
    <scope>NUCLEOTIDE SEQUENCE [LARGE SCALE GENOMIC DNA]</scope>
    <source>
        <strain evidence="4">Yugu1</strain>
    </source>
</reference>
<dbReference type="GO" id="GO:0016747">
    <property type="term" value="F:acyltransferase activity, transferring groups other than amino-acyl groups"/>
    <property type="evidence" value="ECO:0007669"/>
    <property type="project" value="UniProtKB-ARBA"/>
</dbReference>
<name>A0A368RLN4_SETIT</name>